<name>A0A0E9WFW2_ANGAN</name>
<feature type="signal peptide" evidence="1">
    <location>
        <begin position="1"/>
        <end position="27"/>
    </location>
</feature>
<organism evidence="2">
    <name type="scientific">Anguilla anguilla</name>
    <name type="common">European freshwater eel</name>
    <name type="synonym">Muraena anguilla</name>
    <dbReference type="NCBI Taxonomy" id="7936"/>
    <lineage>
        <taxon>Eukaryota</taxon>
        <taxon>Metazoa</taxon>
        <taxon>Chordata</taxon>
        <taxon>Craniata</taxon>
        <taxon>Vertebrata</taxon>
        <taxon>Euteleostomi</taxon>
        <taxon>Actinopterygii</taxon>
        <taxon>Neopterygii</taxon>
        <taxon>Teleostei</taxon>
        <taxon>Anguilliformes</taxon>
        <taxon>Anguillidae</taxon>
        <taxon>Anguilla</taxon>
    </lineage>
</organism>
<accession>A0A0E9WFW2</accession>
<protein>
    <submittedName>
        <fullName evidence="2">Uncharacterized protein</fullName>
    </submittedName>
</protein>
<dbReference type="AlphaFoldDB" id="A0A0E9WFW2"/>
<evidence type="ECO:0000313" key="2">
    <source>
        <dbReference type="EMBL" id="JAH88368.1"/>
    </source>
</evidence>
<feature type="chain" id="PRO_5002434798" evidence="1">
    <location>
        <begin position="28"/>
        <end position="66"/>
    </location>
</feature>
<evidence type="ECO:0000256" key="1">
    <source>
        <dbReference type="SAM" id="SignalP"/>
    </source>
</evidence>
<keyword evidence="1" id="KW-0732">Signal</keyword>
<reference evidence="2" key="1">
    <citation type="submission" date="2014-11" db="EMBL/GenBank/DDBJ databases">
        <authorList>
            <person name="Amaro Gonzalez C."/>
        </authorList>
    </citation>
    <scope>NUCLEOTIDE SEQUENCE</scope>
</reference>
<dbReference type="EMBL" id="GBXM01020209">
    <property type="protein sequence ID" value="JAH88368.1"/>
    <property type="molecule type" value="Transcribed_RNA"/>
</dbReference>
<sequence>MLNTGKGTGRPLGGTLLPCIAVLSILSLSIDDNHTTGQVQLSRAERMRLQCYTSPTHTSHFSGRIE</sequence>
<reference evidence="2" key="2">
    <citation type="journal article" date="2015" name="Fish Shellfish Immunol.">
        <title>Early steps in the European eel (Anguilla anguilla)-Vibrio vulnificus interaction in the gills: Role of the RtxA13 toxin.</title>
        <authorList>
            <person name="Callol A."/>
            <person name="Pajuelo D."/>
            <person name="Ebbesson L."/>
            <person name="Teles M."/>
            <person name="MacKenzie S."/>
            <person name="Amaro C."/>
        </authorList>
    </citation>
    <scope>NUCLEOTIDE SEQUENCE</scope>
</reference>
<proteinExistence type="predicted"/>